<keyword evidence="8 10" id="KW-0675">Receptor</keyword>
<comment type="similarity">
    <text evidence="10">Belongs to the insect chemoreceptor superfamily. Heteromeric odorant receptor channel (TC 1.A.69) family.</text>
</comment>
<keyword evidence="3 10" id="KW-0716">Sensory transduction</keyword>
<dbReference type="GO" id="GO:0005886">
    <property type="term" value="C:plasma membrane"/>
    <property type="evidence" value="ECO:0007669"/>
    <property type="project" value="UniProtKB-SubCell"/>
</dbReference>
<feature type="transmembrane region" description="Helical" evidence="10">
    <location>
        <begin position="132"/>
        <end position="165"/>
    </location>
</feature>
<evidence type="ECO:0000256" key="4">
    <source>
        <dbReference type="ARBA" id="ARBA00022692"/>
    </source>
</evidence>
<sequence>MGILMCFIIFQLTAFITTKCTFEFIIKVSSVTLVGSFYLMCYNSIWLNAHNIKYVLEQFQKIYNTLNDENEIAIIEKYLNIFKYATKIMTLILMCGAGFMLLAIWLYFFQNKSQSHQRVQIATEYFVDEEKYVYLILLHISVAICIGITAALGGGQLVMAVVVYLCGLFRITSYRIEKAMSIRVFENTHLEKRTMIYKEIIDAVKIHRQAIKFSKFLSSHFKGTLLYTTLITVISLSLNIFGIFRNALFEKKETFVMHFGFVIGLLTLMFLMNYIGQEIIDHSNDVYSMIYSSQWYTAPLHAQKLLFFMLQRSSKSVEINVSGLFVVSLECFATLVKSSMSYFAVMYSIQE</sequence>
<dbReference type="Pfam" id="PF02949">
    <property type="entry name" value="7tm_6"/>
    <property type="match status" value="1"/>
</dbReference>
<protein>
    <recommendedName>
        <fullName evidence="10">Odorant receptor</fullName>
    </recommendedName>
</protein>
<dbReference type="GO" id="GO:0005549">
    <property type="term" value="F:odorant binding"/>
    <property type="evidence" value="ECO:0007669"/>
    <property type="project" value="InterPro"/>
</dbReference>
<evidence type="ECO:0000313" key="11">
    <source>
        <dbReference type="EMBL" id="KAF3054239.1"/>
    </source>
</evidence>
<feature type="transmembrane region" description="Helical" evidence="10">
    <location>
        <begin position="224"/>
        <end position="244"/>
    </location>
</feature>
<keyword evidence="4 10" id="KW-0812">Transmembrane</keyword>
<accession>A0A6G1LR32</accession>
<comment type="caution">
    <text evidence="10">Lacks conserved residue(s) required for the propagation of feature annotation.</text>
</comment>
<feature type="transmembrane region" description="Helical" evidence="10">
    <location>
        <begin position="88"/>
        <end position="108"/>
    </location>
</feature>
<feature type="transmembrane region" description="Helical" evidence="10">
    <location>
        <begin position="24"/>
        <end position="45"/>
    </location>
</feature>
<proteinExistence type="inferred from homology"/>
<dbReference type="AlphaFoldDB" id="A0A6G1LR32"/>
<dbReference type="GO" id="GO:0004984">
    <property type="term" value="F:olfactory receptor activity"/>
    <property type="evidence" value="ECO:0007669"/>
    <property type="project" value="InterPro"/>
</dbReference>
<reference evidence="11 12" key="1">
    <citation type="submission" date="2019-08" db="EMBL/GenBank/DDBJ databases">
        <title>High quality draft denovo assembly of Nylanderia fulva.</title>
        <authorList>
            <person name="Vargo E.L."/>
            <person name="Tarone A.M."/>
            <person name="Konganti K.R."/>
        </authorList>
    </citation>
    <scope>NUCLEOTIDE SEQUENCE [LARGE SCALE GENOMIC DNA]</scope>
    <source>
        <strain evidence="11">TAMU-Nful-2015</strain>
        <tissue evidence="11">Whole body</tissue>
    </source>
</reference>
<evidence type="ECO:0000256" key="6">
    <source>
        <dbReference type="ARBA" id="ARBA00022989"/>
    </source>
</evidence>
<dbReference type="Proteomes" id="UP000479987">
    <property type="component" value="Unassembled WGS sequence"/>
</dbReference>
<dbReference type="PANTHER" id="PTHR21137:SF35">
    <property type="entry name" value="ODORANT RECEPTOR 19A-RELATED"/>
    <property type="match status" value="1"/>
</dbReference>
<comment type="subcellular location">
    <subcellularLocation>
        <location evidence="1 10">Cell membrane</location>
        <topology evidence="1 10">Multi-pass membrane protein</topology>
    </subcellularLocation>
</comment>
<keyword evidence="12" id="KW-1185">Reference proteome</keyword>
<gene>
    <name evidence="11" type="primary">Or-245</name>
    <name evidence="11" type="synonym">Nful_v1.0-Or-245</name>
    <name evidence="11" type="ORF">NFUL_NFUL000399</name>
</gene>
<name>A0A6G1LR32_9HYME</name>
<evidence type="ECO:0000256" key="3">
    <source>
        <dbReference type="ARBA" id="ARBA00022606"/>
    </source>
</evidence>
<evidence type="ECO:0000256" key="2">
    <source>
        <dbReference type="ARBA" id="ARBA00022475"/>
    </source>
</evidence>
<keyword evidence="7 10" id="KW-0472">Membrane</keyword>
<evidence type="ECO:0000256" key="7">
    <source>
        <dbReference type="ARBA" id="ARBA00023136"/>
    </source>
</evidence>
<comment type="caution">
    <text evidence="11">The sequence shown here is derived from an EMBL/GenBank/DDBJ whole genome shotgun (WGS) entry which is preliminary data.</text>
</comment>
<organism evidence="11 12">
    <name type="scientific">Nylanderia fulva</name>
    <dbReference type="NCBI Taxonomy" id="613905"/>
    <lineage>
        <taxon>Eukaryota</taxon>
        <taxon>Metazoa</taxon>
        <taxon>Ecdysozoa</taxon>
        <taxon>Arthropoda</taxon>
        <taxon>Hexapoda</taxon>
        <taxon>Insecta</taxon>
        <taxon>Pterygota</taxon>
        <taxon>Neoptera</taxon>
        <taxon>Endopterygota</taxon>
        <taxon>Hymenoptera</taxon>
        <taxon>Apocrita</taxon>
        <taxon>Aculeata</taxon>
        <taxon>Formicoidea</taxon>
        <taxon>Formicidae</taxon>
        <taxon>Formicinae</taxon>
        <taxon>Nylanderia</taxon>
    </lineage>
</organism>
<keyword evidence="2" id="KW-1003">Cell membrane</keyword>
<keyword evidence="5 10" id="KW-0552">Olfaction</keyword>
<feature type="transmembrane region" description="Helical" evidence="10">
    <location>
        <begin position="256"/>
        <end position="275"/>
    </location>
</feature>
<evidence type="ECO:0000256" key="10">
    <source>
        <dbReference type="RuleBase" id="RU351113"/>
    </source>
</evidence>
<dbReference type="GO" id="GO:0007165">
    <property type="term" value="P:signal transduction"/>
    <property type="evidence" value="ECO:0007669"/>
    <property type="project" value="UniProtKB-KW"/>
</dbReference>
<evidence type="ECO:0000256" key="1">
    <source>
        <dbReference type="ARBA" id="ARBA00004651"/>
    </source>
</evidence>
<dbReference type="PANTHER" id="PTHR21137">
    <property type="entry name" value="ODORANT RECEPTOR"/>
    <property type="match status" value="1"/>
</dbReference>
<keyword evidence="9 10" id="KW-0807">Transducer</keyword>
<evidence type="ECO:0000256" key="9">
    <source>
        <dbReference type="ARBA" id="ARBA00023224"/>
    </source>
</evidence>
<evidence type="ECO:0000256" key="8">
    <source>
        <dbReference type="ARBA" id="ARBA00023170"/>
    </source>
</evidence>
<dbReference type="EMBL" id="SGBU01000008">
    <property type="protein sequence ID" value="KAF3054239.1"/>
    <property type="molecule type" value="Genomic_DNA"/>
</dbReference>
<evidence type="ECO:0000313" key="12">
    <source>
        <dbReference type="Proteomes" id="UP000479987"/>
    </source>
</evidence>
<keyword evidence="6 10" id="KW-1133">Transmembrane helix</keyword>
<dbReference type="InterPro" id="IPR004117">
    <property type="entry name" value="7tm6_olfct_rcpt"/>
</dbReference>
<evidence type="ECO:0000256" key="5">
    <source>
        <dbReference type="ARBA" id="ARBA00022725"/>
    </source>
</evidence>